<proteinExistence type="predicted"/>
<evidence type="ECO:0000313" key="1">
    <source>
        <dbReference type="EMBL" id="CCC31897.1"/>
    </source>
</evidence>
<dbReference type="RefSeq" id="WP_000135597.1">
    <property type="nucleotide sequence ID" value="NC_015761.1"/>
</dbReference>
<reference evidence="1 2" key="1">
    <citation type="journal article" date="2011" name="PLoS Pathog.">
        <title>Salmonella bongori provides insights into the evolution of the Salmonellae.</title>
        <authorList>
            <person name="Fookes M."/>
            <person name="Schroeder G.N."/>
            <person name="Langridge G.C."/>
            <person name="Blondel C.J."/>
            <person name="Mammina C."/>
            <person name="Connor T.R."/>
            <person name="Seth-Smith H."/>
            <person name="Vernikos G.S."/>
            <person name="Robinson K.S."/>
            <person name="Sanders M."/>
            <person name="Petty N.K."/>
            <person name="Kingsley R.A."/>
            <person name="Baumler A.J."/>
            <person name="Nuccio S.P."/>
            <person name="Contreras I."/>
            <person name="Santiviago C.A."/>
            <person name="Maskell D."/>
            <person name="Barrow P."/>
            <person name="Humphrey T."/>
            <person name="Nastasi A."/>
            <person name="Roberts M."/>
            <person name="Frankel G."/>
            <person name="Parkhill J."/>
            <person name="Dougan G."/>
            <person name="Thomson N.R."/>
        </authorList>
    </citation>
    <scope>NUCLEOTIDE SEQUENCE [LARGE SCALE GENOMIC DNA]</scope>
    <source>
        <strain evidence="2">ATCC 43975 / DSM 13772 / NCTC 12419</strain>
    </source>
</reference>
<protein>
    <submittedName>
        <fullName evidence="1">Phage regulatory protein CII</fullName>
    </submittedName>
</protein>
<name>A0A0K0HEU6_SALBC</name>
<dbReference type="eggNOG" id="ENOG5033Z50">
    <property type="taxonomic scope" value="Bacteria"/>
</dbReference>
<dbReference type="Proteomes" id="UP000000289">
    <property type="component" value="Chromosome"/>
</dbReference>
<dbReference type="GeneID" id="99779935"/>
<organism evidence="1 2">
    <name type="scientific">Salmonella bongori (strain ATCC 43975 / DSM 13772 / NCTC 12419)</name>
    <dbReference type="NCBI Taxonomy" id="218493"/>
    <lineage>
        <taxon>Bacteria</taxon>
        <taxon>Pseudomonadati</taxon>
        <taxon>Pseudomonadota</taxon>
        <taxon>Gammaproteobacteria</taxon>
        <taxon>Enterobacterales</taxon>
        <taxon>Enterobacteriaceae</taxon>
        <taxon>Salmonella</taxon>
    </lineage>
</organism>
<dbReference type="AlphaFoldDB" id="A0A0K0HEU6"/>
<evidence type="ECO:0000313" key="2">
    <source>
        <dbReference type="Proteomes" id="UP000000289"/>
    </source>
</evidence>
<dbReference type="KEGG" id="sbg:SBG_2843"/>
<gene>
    <name evidence="1" type="primary">apl</name>
    <name evidence="1" type="ordered locus">SBG_2843</name>
</gene>
<dbReference type="EMBL" id="FR877557">
    <property type="protein sequence ID" value="CCC31897.1"/>
    <property type="molecule type" value="Genomic_DNA"/>
</dbReference>
<accession>A0A0K0HEU6</accession>
<sequence>MASEIAIIKVPAPIVTLQQFAELEGVSYRTARRWTTGDNPRLPIEPRVIRKGCKRAGGQVRIYYARWKEEQMRKALGHSRFQLVIGA</sequence>